<dbReference type="PANTHER" id="PTHR34989:SF1">
    <property type="entry name" value="PROTEIN HDED"/>
    <property type="match status" value="1"/>
</dbReference>
<feature type="transmembrane region" description="Helical" evidence="1">
    <location>
        <begin position="41"/>
        <end position="61"/>
    </location>
</feature>
<feature type="transmembrane region" description="Helical" evidence="1">
    <location>
        <begin position="102"/>
        <end position="121"/>
    </location>
</feature>
<dbReference type="InterPro" id="IPR052712">
    <property type="entry name" value="Acid_resist_chaperone_HdeD"/>
</dbReference>
<dbReference type="Proteomes" id="UP001243212">
    <property type="component" value="Unassembled WGS sequence"/>
</dbReference>
<protein>
    <submittedName>
        <fullName evidence="2">Uncharacterized membrane protein HdeD (DUF308 family)</fullName>
    </submittedName>
</protein>
<keyword evidence="1" id="KW-0472">Membrane</keyword>
<keyword evidence="3" id="KW-1185">Reference proteome</keyword>
<evidence type="ECO:0000256" key="1">
    <source>
        <dbReference type="SAM" id="Phobius"/>
    </source>
</evidence>
<name>A0ABT9NG65_9ACTO</name>
<reference evidence="2 3" key="1">
    <citation type="submission" date="2023-07" db="EMBL/GenBank/DDBJ databases">
        <title>Sequencing the genomes of 1000 actinobacteria strains.</title>
        <authorList>
            <person name="Klenk H.-P."/>
        </authorList>
    </citation>
    <scope>NUCLEOTIDE SEQUENCE [LARGE SCALE GENOMIC DNA]</scope>
    <source>
        <strain evidence="2 3">DSM 17163</strain>
    </source>
</reference>
<feature type="transmembrane region" description="Helical" evidence="1">
    <location>
        <begin position="12"/>
        <end position="35"/>
    </location>
</feature>
<dbReference type="Pfam" id="PF03729">
    <property type="entry name" value="DUF308"/>
    <property type="match status" value="2"/>
</dbReference>
<keyword evidence="1" id="KW-0812">Transmembrane</keyword>
<gene>
    <name evidence="2" type="ORF">J2S70_000978</name>
</gene>
<proteinExistence type="predicted"/>
<keyword evidence="1" id="KW-1133">Transmembrane helix</keyword>
<feature type="transmembrane region" description="Helical" evidence="1">
    <location>
        <begin position="158"/>
        <end position="181"/>
    </location>
</feature>
<dbReference type="EMBL" id="JAUSQX010000001">
    <property type="protein sequence ID" value="MDP9806396.1"/>
    <property type="molecule type" value="Genomic_DNA"/>
</dbReference>
<dbReference type="InterPro" id="IPR005325">
    <property type="entry name" value="DUF308_memb"/>
</dbReference>
<evidence type="ECO:0000313" key="3">
    <source>
        <dbReference type="Proteomes" id="UP001243212"/>
    </source>
</evidence>
<comment type="caution">
    <text evidence="2">The sequence shown here is derived from an EMBL/GenBank/DDBJ whole genome shotgun (WGS) entry which is preliminary data.</text>
</comment>
<dbReference type="RefSeq" id="WP_307682622.1">
    <property type="nucleotide sequence ID" value="NZ_JAUSQX010000001.1"/>
</dbReference>
<accession>A0ABT9NG65</accession>
<evidence type="ECO:0000313" key="2">
    <source>
        <dbReference type="EMBL" id="MDP9806396.1"/>
    </source>
</evidence>
<dbReference type="PANTHER" id="PTHR34989">
    <property type="entry name" value="PROTEIN HDED"/>
    <property type="match status" value="1"/>
</dbReference>
<sequence length="197" mass="21281">MAGEDVQRTKQNWTWHWAALIVAPVMMLIGIFVLANPKTTIAMISFVIGAVVILRAAMLIINGLRVKNTEDSMVTISSLVFGGALLIIGIILVARPEFASDALIYIVALFLIVDAIANIPLWPRLNRHNGAMLILAVIATAVVLAAAIMLLVRPELDWFTLPLGVGVALCAQGVNYALFGLASRDWLGRRQAVVEGK</sequence>
<feature type="transmembrane region" description="Helical" evidence="1">
    <location>
        <begin position="73"/>
        <end position="96"/>
    </location>
</feature>
<feature type="transmembrane region" description="Helical" evidence="1">
    <location>
        <begin position="133"/>
        <end position="152"/>
    </location>
</feature>
<organism evidence="2 3">
    <name type="scientific">Trueperella bonasi</name>
    <dbReference type="NCBI Taxonomy" id="312286"/>
    <lineage>
        <taxon>Bacteria</taxon>
        <taxon>Bacillati</taxon>
        <taxon>Actinomycetota</taxon>
        <taxon>Actinomycetes</taxon>
        <taxon>Actinomycetales</taxon>
        <taxon>Actinomycetaceae</taxon>
        <taxon>Trueperella</taxon>
    </lineage>
</organism>